<keyword evidence="4" id="KW-1185">Reference proteome</keyword>
<evidence type="ECO:0000256" key="1">
    <source>
        <dbReference type="SAM" id="SignalP"/>
    </source>
</evidence>
<dbReference type="AlphaFoldDB" id="A0A8C7QI97"/>
<keyword evidence="1" id="KW-0732">Signal</keyword>
<dbReference type="SMART" id="SM00034">
    <property type="entry name" value="CLECT"/>
    <property type="match status" value="1"/>
</dbReference>
<proteinExistence type="predicted"/>
<dbReference type="Proteomes" id="UP000694395">
    <property type="component" value="Chromosome 9"/>
</dbReference>
<dbReference type="Gene3D" id="3.10.100.10">
    <property type="entry name" value="Mannose-Binding Protein A, subunit A"/>
    <property type="match status" value="1"/>
</dbReference>
<dbReference type="CDD" id="cd00037">
    <property type="entry name" value="CLECT"/>
    <property type="match status" value="1"/>
</dbReference>
<evidence type="ECO:0000313" key="3">
    <source>
        <dbReference type="Ensembl" id="ENSOMYP00000037043.2"/>
    </source>
</evidence>
<protein>
    <submittedName>
        <fullName evidence="3">Oocyte protease inhibitor-2</fullName>
    </submittedName>
</protein>
<dbReference type="InterPro" id="IPR016187">
    <property type="entry name" value="CTDL_fold"/>
</dbReference>
<dbReference type="PROSITE" id="PS50041">
    <property type="entry name" value="C_TYPE_LECTIN_2"/>
    <property type="match status" value="1"/>
</dbReference>
<accession>A0A8C7QI97</accession>
<reference evidence="3" key="3">
    <citation type="submission" date="2025-09" db="UniProtKB">
        <authorList>
            <consortium name="Ensembl"/>
        </authorList>
    </citation>
    <scope>IDENTIFICATION</scope>
</reference>
<gene>
    <name evidence="3" type="primary">LOC110531339</name>
</gene>
<dbReference type="Pfam" id="PF00059">
    <property type="entry name" value="Lectin_C"/>
    <property type="match status" value="1"/>
</dbReference>
<dbReference type="PANTHER" id="PTHR22803">
    <property type="entry name" value="MANNOSE, PHOSPHOLIPASE, LECTIN RECEPTOR RELATED"/>
    <property type="match status" value="1"/>
</dbReference>
<reference evidence="3" key="2">
    <citation type="submission" date="2025-08" db="UniProtKB">
        <authorList>
            <consortium name="Ensembl"/>
        </authorList>
    </citation>
    <scope>IDENTIFICATION</scope>
</reference>
<sequence length="213" mass="23697">MTMLTSLLLLSAAFALGDANSLLEEDLCPSGWTKYGSRCLMFVKTTRSWPEAERYCVSLGDQLVSVPNVVKYLGANLASVHSSEEDQFLQTLVLVKTVGFPPTWIGGFYSVKDRQWFWSDGYDFDHQNWAEGRPGAGARETCLHINFGGTVNPVSFTDPVIKLNLLLVNLTNECLLWTFLLSVQLSFSVLFHLQVRSAGTMLYVEGAFPRCAP</sequence>
<dbReference type="SUPFAM" id="SSF56436">
    <property type="entry name" value="C-type lectin-like"/>
    <property type="match status" value="1"/>
</dbReference>
<feature type="domain" description="C-type lectin" evidence="2">
    <location>
        <begin position="35"/>
        <end position="148"/>
    </location>
</feature>
<organism evidence="3 4">
    <name type="scientific">Oncorhynchus mykiss</name>
    <name type="common">Rainbow trout</name>
    <name type="synonym">Salmo gairdneri</name>
    <dbReference type="NCBI Taxonomy" id="8022"/>
    <lineage>
        <taxon>Eukaryota</taxon>
        <taxon>Metazoa</taxon>
        <taxon>Chordata</taxon>
        <taxon>Craniata</taxon>
        <taxon>Vertebrata</taxon>
        <taxon>Euteleostomi</taxon>
        <taxon>Actinopterygii</taxon>
        <taxon>Neopterygii</taxon>
        <taxon>Teleostei</taxon>
        <taxon>Protacanthopterygii</taxon>
        <taxon>Salmoniformes</taxon>
        <taxon>Salmonidae</taxon>
        <taxon>Salmoninae</taxon>
        <taxon>Oncorhynchus</taxon>
    </lineage>
</organism>
<dbReference type="Ensembl" id="ENSOMYT00000040436.2">
    <property type="protein sequence ID" value="ENSOMYP00000037043.2"/>
    <property type="gene ID" value="ENSOMYG00000017204.2"/>
</dbReference>
<evidence type="ECO:0000313" key="4">
    <source>
        <dbReference type="Proteomes" id="UP000694395"/>
    </source>
</evidence>
<reference evidence="3" key="1">
    <citation type="submission" date="2020-07" db="EMBL/GenBank/DDBJ databases">
        <title>A long reads based de novo assembly of the rainbow trout Arlee double haploid line genome.</title>
        <authorList>
            <person name="Gao G."/>
            <person name="Palti Y."/>
        </authorList>
    </citation>
    <scope>NUCLEOTIDE SEQUENCE [LARGE SCALE GENOMIC DNA]</scope>
</reference>
<dbReference type="InterPro" id="IPR001304">
    <property type="entry name" value="C-type_lectin-like"/>
</dbReference>
<dbReference type="GeneTree" id="ENSGT01090000260137"/>
<feature type="signal peptide" evidence="1">
    <location>
        <begin position="1"/>
        <end position="19"/>
    </location>
</feature>
<name>A0A8C7QI97_ONCMY</name>
<dbReference type="InterPro" id="IPR016186">
    <property type="entry name" value="C-type_lectin-like/link_sf"/>
</dbReference>
<feature type="chain" id="PRO_5035464782" evidence="1">
    <location>
        <begin position="20"/>
        <end position="213"/>
    </location>
</feature>
<evidence type="ECO:0000259" key="2">
    <source>
        <dbReference type="PROSITE" id="PS50041"/>
    </source>
</evidence>
<dbReference type="InterPro" id="IPR050111">
    <property type="entry name" value="C-type_lectin/snaclec_domain"/>
</dbReference>